<evidence type="ECO:0000313" key="4">
    <source>
        <dbReference type="Proteomes" id="UP000030653"/>
    </source>
</evidence>
<feature type="region of interest" description="Disordered" evidence="1">
    <location>
        <begin position="272"/>
        <end position="305"/>
    </location>
</feature>
<reference evidence="3 4" key="1">
    <citation type="journal article" date="2012" name="Science">
        <title>The Paleozoic origin of enzymatic lignin decomposition reconstructed from 31 fungal genomes.</title>
        <authorList>
            <person name="Floudas D."/>
            <person name="Binder M."/>
            <person name="Riley R."/>
            <person name="Barry K."/>
            <person name="Blanchette R.A."/>
            <person name="Henrissat B."/>
            <person name="Martinez A.T."/>
            <person name="Otillar R."/>
            <person name="Spatafora J.W."/>
            <person name="Yadav J.S."/>
            <person name="Aerts A."/>
            <person name="Benoit I."/>
            <person name="Boyd A."/>
            <person name="Carlson A."/>
            <person name="Copeland A."/>
            <person name="Coutinho P.M."/>
            <person name="de Vries R.P."/>
            <person name="Ferreira P."/>
            <person name="Findley K."/>
            <person name="Foster B."/>
            <person name="Gaskell J."/>
            <person name="Glotzer D."/>
            <person name="Gorecki P."/>
            <person name="Heitman J."/>
            <person name="Hesse C."/>
            <person name="Hori C."/>
            <person name="Igarashi K."/>
            <person name="Jurgens J.A."/>
            <person name="Kallen N."/>
            <person name="Kersten P."/>
            <person name="Kohler A."/>
            <person name="Kuees U."/>
            <person name="Kumar T.K.A."/>
            <person name="Kuo A."/>
            <person name="LaButti K."/>
            <person name="Larrondo L.F."/>
            <person name="Lindquist E."/>
            <person name="Ling A."/>
            <person name="Lombard V."/>
            <person name="Lucas S."/>
            <person name="Lundell T."/>
            <person name="Martin R."/>
            <person name="McLaughlin D.J."/>
            <person name="Morgenstern I."/>
            <person name="Morin E."/>
            <person name="Murat C."/>
            <person name="Nagy L.G."/>
            <person name="Nolan M."/>
            <person name="Ohm R.A."/>
            <person name="Patyshakuliyeva A."/>
            <person name="Rokas A."/>
            <person name="Ruiz-Duenas F.J."/>
            <person name="Sabat G."/>
            <person name="Salamov A."/>
            <person name="Samejima M."/>
            <person name="Schmutz J."/>
            <person name="Slot J.C."/>
            <person name="St John F."/>
            <person name="Stenlid J."/>
            <person name="Sun H."/>
            <person name="Sun S."/>
            <person name="Syed K."/>
            <person name="Tsang A."/>
            <person name="Wiebenga A."/>
            <person name="Young D."/>
            <person name="Pisabarro A."/>
            <person name="Eastwood D.C."/>
            <person name="Martin F."/>
            <person name="Cullen D."/>
            <person name="Grigoriev I.V."/>
            <person name="Hibbett D.S."/>
        </authorList>
    </citation>
    <scope>NUCLEOTIDE SEQUENCE [LARGE SCALE GENOMIC DNA]</scope>
    <source>
        <strain evidence="3 4">DJM-731 SS1</strain>
    </source>
</reference>
<evidence type="ECO:0000313" key="3">
    <source>
        <dbReference type="EMBL" id="EJT99258.1"/>
    </source>
</evidence>
<organism evidence="3 4">
    <name type="scientific">Dacryopinax primogenitus (strain DJM 731)</name>
    <name type="common">Brown rot fungus</name>
    <dbReference type="NCBI Taxonomy" id="1858805"/>
    <lineage>
        <taxon>Eukaryota</taxon>
        <taxon>Fungi</taxon>
        <taxon>Dikarya</taxon>
        <taxon>Basidiomycota</taxon>
        <taxon>Agaricomycotina</taxon>
        <taxon>Dacrymycetes</taxon>
        <taxon>Dacrymycetales</taxon>
        <taxon>Dacrymycetaceae</taxon>
        <taxon>Dacryopinax</taxon>
    </lineage>
</organism>
<dbReference type="AlphaFoldDB" id="M5FTA4"/>
<keyword evidence="2" id="KW-1133">Transmembrane helix</keyword>
<accession>M5FTA4</accession>
<dbReference type="EMBL" id="JH795870">
    <property type="protein sequence ID" value="EJT99258.1"/>
    <property type="molecule type" value="Genomic_DNA"/>
</dbReference>
<dbReference type="HOGENOM" id="CLU_912226_0_0_1"/>
<name>M5FTA4_DACPD</name>
<feature type="region of interest" description="Disordered" evidence="1">
    <location>
        <begin position="204"/>
        <end position="224"/>
    </location>
</feature>
<feature type="transmembrane region" description="Helical" evidence="2">
    <location>
        <begin position="27"/>
        <end position="45"/>
    </location>
</feature>
<protein>
    <submittedName>
        <fullName evidence="3">Uncharacterized protein</fullName>
    </submittedName>
</protein>
<evidence type="ECO:0000256" key="2">
    <source>
        <dbReference type="SAM" id="Phobius"/>
    </source>
</evidence>
<proteinExistence type="predicted"/>
<dbReference type="Proteomes" id="UP000030653">
    <property type="component" value="Unassembled WGS sequence"/>
</dbReference>
<dbReference type="GeneID" id="63684039"/>
<keyword evidence="2" id="KW-0472">Membrane</keyword>
<evidence type="ECO:0000256" key="1">
    <source>
        <dbReference type="SAM" id="MobiDB-lite"/>
    </source>
</evidence>
<sequence>MYTSAEHERNSVTADVMKGTKSIASSLGILCLMIAGIHGLVIPASPEQAASTNLVHSGGNSGEEMHAEVQCQGPFCDYVIPKADSTNAEELHVETQCQGPFCDYVIPKADSTNAEDLHAETQCQGPFCDYVIPKADSTNAEDLHAERQCQGPLCDSNAEELHVETQCQGPLCDSNAEELHAETQCQGPFCDSVIPRADSTNALDETADETKDAAGTTEDPISQAPMHASAEDKLMVHDETGCQGPHCDFVVRNKKAINSADNGTVDAADIGTLESKHNPDLAAETNQSENNVGAKDAPARSEDLA</sequence>
<keyword evidence="4" id="KW-1185">Reference proteome</keyword>
<dbReference type="RefSeq" id="XP_040626156.1">
    <property type="nucleotide sequence ID" value="XM_040768977.1"/>
</dbReference>
<keyword evidence="2" id="KW-0812">Transmembrane</keyword>
<gene>
    <name evidence="3" type="ORF">DACRYDRAFT_109979</name>
</gene>